<dbReference type="InterPro" id="IPR050246">
    <property type="entry name" value="Class_II_FBP_aldolase"/>
</dbReference>
<dbReference type="GO" id="GO:0016832">
    <property type="term" value="F:aldehyde-lyase activity"/>
    <property type="evidence" value="ECO:0007669"/>
    <property type="project" value="InterPro"/>
</dbReference>
<dbReference type="PIRSF" id="PIRSF001359">
    <property type="entry name" value="F_bP_aldolase_II"/>
    <property type="match status" value="1"/>
</dbReference>
<feature type="binding site" evidence="2">
    <location>
        <begin position="220"/>
        <end position="222"/>
    </location>
    <ligand>
        <name>dihydroxyacetone phosphate</name>
        <dbReference type="ChEBI" id="CHEBI:57642"/>
    </ligand>
</feature>
<dbReference type="InterPro" id="IPR000771">
    <property type="entry name" value="FBA_II"/>
</dbReference>
<organism evidence="4 5">
    <name type="scientific">Zongyangia hominis</name>
    <dbReference type="NCBI Taxonomy" id="2763677"/>
    <lineage>
        <taxon>Bacteria</taxon>
        <taxon>Bacillati</taxon>
        <taxon>Bacillota</taxon>
        <taxon>Clostridia</taxon>
        <taxon>Eubacteriales</taxon>
        <taxon>Oscillospiraceae</taxon>
        <taxon>Zongyangia</taxon>
    </lineage>
</organism>
<evidence type="ECO:0000256" key="3">
    <source>
        <dbReference type="PIRSR" id="PIRSR001359-3"/>
    </source>
</evidence>
<comment type="caution">
    <text evidence="4">The sequence shown here is derived from an EMBL/GenBank/DDBJ whole genome shotgun (WGS) entry which is preliminary data.</text>
</comment>
<feature type="binding site" evidence="2">
    <location>
        <position position="191"/>
    </location>
    <ligand>
        <name>dihydroxyacetone phosphate</name>
        <dbReference type="ChEBI" id="CHEBI:57642"/>
    </ligand>
</feature>
<feature type="binding site" evidence="3">
    <location>
        <position position="103"/>
    </location>
    <ligand>
        <name>Zn(2+)</name>
        <dbReference type="ChEBI" id="CHEBI:29105"/>
        <label>2</label>
    </ligand>
</feature>
<dbReference type="PANTHER" id="PTHR30304:SF0">
    <property type="entry name" value="D-TAGATOSE-1,6-BISPHOSPHATE ALDOLASE SUBUNIT GATY-RELATED"/>
    <property type="match status" value="1"/>
</dbReference>
<dbReference type="Pfam" id="PF01116">
    <property type="entry name" value="F_bP_aldolase"/>
    <property type="match status" value="1"/>
</dbReference>
<dbReference type="AlphaFoldDB" id="A0A926IAQ7"/>
<evidence type="ECO:0000256" key="2">
    <source>
        <dbReference type="PIRSR" id="PIRSR001359-2"/>
    </source>
</evidence>
<reference evidence="4" key="1">
    <citation type="submission" date="2020-08" db="EMBL/GenBank/DDBJ databases">
        <title>Genome public.</title>
        <authorList>
            <person name="Liu C."/>
            <person name="Sun Q."/>
        </authorList>
    </citation>
    <scope>NUCLEOTIDE SEQUENCE</scope>
    <source>
        <strain evidence="4">NSJ-54</strain>
    </source>
</reference>
<evidence type="ECO:0000256" key="1">
    <source>
        <dbReference type="PIRSR" id="PIRSR001359-1"/>
    </source>
</evidence>
<dbReference type="InterPro" id="IPR013785">
    <property type="entry name" value="Aldolase_TIM"/>
</dbReference>
<feature type="active site" description="Proton donor" evidence="1">
    <location>
        <position position="81"/>
    </location>
</feature>
<evidence type="ECO:0000313" key="4">
    <source>
        <dbReference type="EMBL" id="MBC8569463.1"/>
    </source>
</evidence>
<evidence type="ECO:0000313" key="5">
    <source>
        <dbReference type="Proteomes" id="UP000660861"/>
    </source>
</evidence>
<dbReference type="GO" id="GO:0005975">
    <property type="term" value="P:carbohydrate metabolic process"/>
    <property type="evidence" value="ECO:0007669"/>
    <property type="project" value="InterPro"/>
</dbReference>
<keyword evidence="5" id="KW-1185">Reference proteome</keyword>
<proteinExistence type="predicted"/>
<comment type="cofactor">
    <cofactor evidence="3">
        <name>Zn(2+)</name>
        <dbReference type="ChEBI" id="CHEBI:29105"/>
    </cofactor>
    <text evidence="3">Binds 2 Zn(2+) ions per subunit. One is catalytic and the other provides a structural contribution.</text>
</comment>
<dbReference type="NCBIfam" id="TIGR00167">
    <property type="entry name" value="cbbA"/>
    <property type="match status" value="1"/>
</dbReference>
<feature type="binding site" evidence="3">
    <location>
        <position position="190"/>
    </location>
    <ligand>
        <name>Zn(2+)</name>
        <dbReference type="ChEBI" id="CHEBI:29105"/>
        <label>1</label>
        <note>catalytic</note>
    </ligand>
</feature>
<sequence>MLVNFADILKDAEKGNYAVGGFNTPTLETLKAVIDAAQEMNSPVMINHAEGDQCVVDIDVIGPLMIEYAKKATVPVAVHVDHGLTDDFVLRAVRAGFTSIMYDMSAYDFETNVEKTSKFVKIAHSMGVSVEAMINEMPANMPGKGMTIGWNTERTDDIPLSEFFTRPGEAGEFCERTGVDALTVSFGTVHGKYVAKPVLDIQRLTEIKAKTPNTSLVMHGGSGVDANQVRDAISHGVKKINYYTAMTTAPAPEILKTIEGSKDPIYFENIAQMGYEIMKEKCMEAIKVFLNKD</sequence>
<keyword evidence="3" id="KW-0479">Metal-binding</keyword>
<name>A0A926IAQ7_9FIRM</name>
<dbReference type="Proteomes" id="UP000660861">
    <property type="component" value="Unassembled WGS sequence"/>
</dbReference>
<dbReference type="SUPFAM" id="SSF51569">
    <property type="entry name" value="Aldolase"/>
    <property type="match status" value="1"/>
</dbReference>
<dbReference type="GO" id="GO:0008270">
    <property type="term" value="F:zinc ion binding"/>
    <property type="evidence" value="ECO:0007669"/>
    <property type="project" value="InterPro"/>
</dbReference>
<feature type="binding site" evidence="3">
    <location>
        <position position="82"/>
    </location>
    <ligand>
        <name>Zn(2+)</name>
        <dbReference type="ChEBI" id="CHEBI:29105"/>
        <label>1</label>
        <note>catalytic</note>
    </ligand>
</feature>
<dbReference type="Gene3D" id="3.20.20.70">
    <property type="entry name" value="Aldolase class I"/>
    <property type="match status" value="1"/>
</dbReference>
<gene>
    <name evidence="4" type="ORF">H8709_01280</name>
</gene>
<dbReference type="PANTHER" id="PTHR30304">
    <property type="entry name" value="D-TAGATOSE-1,6-BISPHOSPHATE ALDOLASE"/>
    <property type="match status" value="1"/>
</dbReference>
<dbReference type="RefSeq" id="WP_262396561.1">
    <property type="nucleotide sequence ID" value="NZ_JACRTC010000001.1"/>
</dbReference>
<feature type="binding site" evidence="2">
    <location>
        <begin position="241"/>
        <end position="244"/>
    </location>
    <ligand>
        <name>dihydroxyacetone phosphate</name>
        <dbReference type="ChEBI" id="CHEBI:57642"/>
    </ligand>
</feature>
<protein>
    <submittedName>
        <fullName evidence="4">Class II fructose-bisphosphate aldolase</fullName>
    </submittedName>
</protein>
<keyword evidence="3" id="KW-0862">Zinc</keyword>
<feature type="binding site" evidence="3">
    <location>
        <position position="219"/>
    </location>
    <ligand>
        <name>Zn(2+)</name>
        <dbReference type="ChEBI" id="CHEBI:29105"/>
        <label>1</label>
        <note>catalytic</note>
    </ligand>
</feature>
<dbReference type="EMBL" id="JACRTC010000001">
    <property type="protein sequence ID" value="MBC8569463.1"/>
    <property type="molecule type" value="Genomic_DNA"/>
</dbReference>
<accession>A0A926IAQ7</accession>